<sequence length="419" mass="46575">MHNNNNRKIVFVNRYFYPDHSATSQLLSDLAFELSAKGYSVLLLCSNRRYDDSVDLGKGNVLSSKETINGVSVERVWSTNFGRSVLLGRLIDYFSFYCSILLRVSLRAKKGDIVVVKTDPPLLGVFLAPVLAIKKAKQVNWFQDLFPEVASQLSVLGLSDDGYLAIVLRSLRDWSCRAAVLNIAISAGMSSYLAQRGISQSTIKVIPNWGPKGVKPVALRDNSLRRSWSLDEKFVVGYSGNLGRAHDWRWMHDLAVTFSDRIDVSFVFIGGGAGMVLLKAECAASNLTNVMFMPYQSRLHLADSLSVIDLHLVTLQAGMSDFIVPSKVYGIIAVGRPFVFVGDRSSEVVRILDENGFGRAFELDNFDDIKDYVSDMSLRSATYIQAEKNASQFASDKYSFSAALAQWEAVLTELRLEIT</sequence>
<dbReference type="Pfam" id="PF13579">
    <property type="entry name" value="Glyco_trans_4_4"/>
    <property type="match status" value="1"/>
</dbReference>
<gene>
    <name evidence="2" type="ORF">KXJ70_03015</name>
</gene>
<feature type="domain" description="Glycosyltransferase subfamily 4-like N-terminal" evidence="1">
    <location>
        <begin position="28"/>
        <end position="209"/>
    </location>
</feature>
<evidence type="ECO:0000259" key="1">
    <source>
        <dbReference type="Pfam" id="PF13579"/>
    </source>
</evidence>
<keyword evidence="3" id="KW-1185">Reference proteome</keyword>
<dbReference type="Proteomes" id="UP001166291">
    <property type="component" value="Unassembled WGS sequence"/>
</dbReference>
<dbReference type="CDD" id="cd03794">
    <property type="entry name" value="GT4_WbuB-like"/>
    <property type="match status" value="1"/>
</dbReference>
<protein>
    <submittedName>
        <fullName evidence="2">Glycosyltransferase family 4 protein</fullName>
    </submittedName>
</protein>
<comment type="caution">
    <text evidence="2">The sequence shown here is derived from an EMBL/GenBank/DDBJ whole genome shotgun (WGS) entry which is preliminary data.</text>
</comment>
<organism evidence="2 3">
    <name type="scientific">Zhongshania aquimaris</name>
    <dbReference type="NCBI Taxonomy" id="2857107"/>
    <lineage>
        <taxon>Bacteria</taxon>
        <taxon>Pseudomonadati</taxon>
        <taxon>Pseudomonadota</taxon>
        <taxon>Gammaproteobacteria</taxon>
        <taxon>Cellvibrionales</taxon>
        <taxon>Spongiibacteraceae</taxon>
        <taxon>Zhongshania</taxon>
    </lineage>
</organism>
<name>A0ABS6VN34_9GAMM</name>
<accession>A0ABS6VN34</accession>
<reference evidence="2" key="1">
    <citation type="submission" date="2021-07" db="EMBL/GenBank/DDBJ databases">
        <title>Zhongshania sp. CAU 1632 isolated from seawater.</title>
        <authorList>
            <person name="Kim W."/>
        </authorList>
    </citation>
    <scope>NUCLEOTIDE SEQUENCE</scope>
    <source>
        <strain evidence="2">CAU 1632</strain>
    </source>
</reference>
<proteinExistence type="predicted"/>
<evidence type="ECO:0000313" key="2">
    <source>
        <dbReference type="EMBL" id="MBW2939725.1"/>
    </source>
</evidence>
<dbReference type="InterPro" id="IPR028098">
    <property type="entry name" value="Glyco_trans_4-like_N"/>
</dbReference>
<dbReference type="EMBL" id="JAHWDQ010000001">
    <property type="protein sequence ID" value="MBW2939725.1"/>
    <property type="molecule type" value="Genomic_DNA"/>
</dbReference>
<evidence type="ECO:0000313" key="3">
    <source>
        <dbReference type="Proteomes" id="UP001166291"/>
    </source>
</evidence>
<dbReference type="RefSeq" id="WP_219041965.1">
    <property type="nucleotide sequence ID" value="NZ_JAHWDQ010000001.1"/>
</dbReference>